<dbReference type="Proteomes" id="UP000230002">
    <property type="component" value="Unassembled WGS sequence"/>
</dbReference>
<dbReference type="Pfam" id="PF17102">
    <property type="entry name" value="Stealth_CR3"/>
    <property type="match status" value="1"/>
</dbReference>
<keyword evidence="3" id="KW-1133">Transmembrane helix</keyword>
<feature type="domain" description="Stealth protein CR3 conserved region 3" evidence="6">
    <location>
        <begin position="357"/>
        <end position="409"/>
    </location>
</feature>
<evidence type="ECO:0000256" key="1">
    <source>
        <dbReference type="ARBA" id="ARBA00007583"/>
    </source>
</evidence>
<evidence type="ECO:0000313" key="8">
    <source>
        <dbReference type="Proteomes" id="UP000230002"/>
    </source>
</evidence>
<feature type="transmembrane region" description="Helical" evidence="3">
    <location>
        <begin position="38"/>
        <end position="55"/>
    </location>
</feature>
<feature type="domain" description="Stealth protein CR1 conserved region 1" evidence="5">
    <location>
        <begin position="126"/>
        <end position="152"/>
    </location>
</feature>
<evidence type="ECO:0000259" key="5">
    <source>
        <dbReference type="Pfam" id="PF17101"/>
    </source>
</evidence>
<evidence type="ECO:0000313" key="7">
    <source>
        <dbReference type="EMBL" id="PIL35243.1"/>
    </source>
</evidence>
<dbReference type="Pfam" id="PF11380">
    <property type="entry name" value="Stealth_CR2"/>
    <property type="match status" value="1"/>
</dbReference>
<proteinExistence type="inferred from homology"/>
<comment type="similarity">
    <text evidence="1">Belongs to the stealth family.</text>
</comment>
<keyword evidence="2" id="KW-0808">Transferase</keyword>
<keyword evidence="3" id="KW-0812">Transmembrane</keyword>
<dbReference type="EMBL" id="AYKW01000004">
    <property type="protein sequence ID" value="PIL35243.1"/>
    <property type="molecule type" value="Genomic_DNA"/>
</dbReference>
<dbReference type="GO" id="GO:0005794">
    <property type="term" value="C:Golgi apparatus"/>
    <property type="evidence" value="ECO:0007669"/>
    <property type="project" value="TreeGrafter"/>
</dbReference>
<evidence type="ECO:0000256" key="3">
    <source>
        <dbReference type="SAM" id="Phobius"/>
    </source>
</evidence>
<gene>
    <name evidence="7" type="ORF">GSI_03033</name>
</gene>
<dbReference type="AlphaFoldDB" id="A0A2G8SNE1"/>
<keyword evidence="8" id="KW-1185">Reference proteome</keyword>
<accession>A0A2G8SNE1</accession>
<dbReference type="OrthoDB" id="263283at2759"/>
<dbReference type="InterPro" id="IPR047141">
    <property type="entry name" value="Stealth"/>
</dbReference>
<evidence type="ECO:0000259" key="6">
    <source>
        <dbReference type="Pfam" id="PF17102"/>
    </source>
</evidence>
<evidence type="ECO:0008006" key="9">
    <source>
        <dbReference type="Google" id="ProtNLM"/>
    </source>
</evidence>
<dbReference type="InterPro" id="IPR031358">
    <property type="entry name" value="Stealth_CR1"/>
</dbReference>
<dbReference type="PANTHER" id="PTHR24045:SF0">
    <property type="entry name" value="N-ACETYLGLUCOSAMINE-1-PHOSPHOTRANSFERASE SUBUNITS ALPHA_BETA"/>
    <property type="match status" value="1"/>
</dbReference>
<dbReference type="InterPro" id="IPR031357">
    <property type="entry name" value="Stealth_CR3"/>
</dbReference>
<organism evidence="7 8">
    <name type="scientific">Ganoderma sinense ZZ0214-1</name>
    <dbReference type="NCBI Taxonomy" id="1077348"/>
    <lineage>
        <taxon>Eukaryota</taxon>
        <taxon>Fungi</taxon>
        <taxon>Dikarya</taxon>
        <taxon>Basidiomycota</taxon>
        <taxon>Agaricomycotina</taxon>
        <taxon>Agaricomycetes</taxon>
        <taxon>Polyporales</taxon>
        <taxon>Polyporaceae</taxon>
        <taxon>Ganoderma</taxon>
    </lineage>
</organism>
<dbReference type="PANTHER" id="PTHR24045">
    <property type="match status" value="1"/>
</dbReference>
<dbReference type="GO" id="GO:0046835">
    <property type="term" value="P:carbohydrate phosphorylation"/>
    <property type="evidence" value="ECO:0007669"/>
    <property type="project" value="TreeGrafter"/>
</dbReference>
<evidence type="ECO:0000256" key="2">
    <source>
        <dbReference type="ARBA" id="ARBA00022679"/>
    </source>
</evidence>
<reference evidence="7 8" key="1">
    <citation type="journal article" date="2015" name="Sci. Rep.">
        <title>Chromosome-level genome map provides insights into diverse defense mechanisms in the medicinal fungus Ganoderma sinense.</title>
        <authorList>
            <person name="Zhu Y."/>
            <person name="Xu J."/>
            <person name="Sun C."/>
            <person name="Zhou S."/>
            <person name="Xu H."/>
            <person name="Nelson D.R."/>
            <person name="Qian J."/>
            <person name="Song J."/>
            <person name="Luo H."/>
            <person name="Xiang L."/>
            <person name="Li Y."/>
            <person name="Xu Z."/>
            <person name="Ji A."/>
            <person name="Wang L."/>
            <person name="Lu S."/>
            <person name="Hayward A."/>
            <person name="Sun W."/>
            <person name="Li X."/>
            <person name="Schwartz D.C."/>
            <person name="Wang Y."/>
            <person name="Chen S."/>
        </authorList>
    </citation>
    <scope>NUCLEOTIDE SEQUENCE [LARGE SCALE GENOMIC DNA]</scope>
    <source>
        <strain evidence="7 8">ZZ0214-1</strain>
    </source>
</reference>
<feature type="domain" description="Stealth protein CR2 conserved region 2" evidence="4">
    <location>
        <begin position="236"/>
        <end position="308"/>
    </location>
</feature>
<evidence type="ECO:0000259" key="4">
    <source>
        <dbReference type="Pfam" id="PF11380"/>
    </source>
</evidence>
<dbReference type="GO" id="GO:0003976">
    <property type="term" value="F:UDP-N-acetylglucosamine-lysosomal-enzyme N-acetylglucosaminephosphotransferase activity"/>
    <property type="evidence" value="ECO:0007669"/>
    <property type="project" value="TreeGrafter"/>
</dbReference>
<dbReference type="STRING" id="1077348.A0A2G8SNE1"/>
<name>A0A2G8SNE1_9APHY</name>
<sequence length="740" mass="84311">MSTTSYIPLTRISSSEYLPTPRTPSHASFASYFSRRRAVLALIAATSVITLILFLKTSNTHEDDLDYGGIPMNPSYHPSYIAIPVPNSLPASSQPKLRPVRDLPIHCLDRYYSLGGVCHDGLGPVPLDVVWTWVNGSDPLFSDARAQAAQSYDHDDPYRPIKSNNPSRMFRDHDELRHSLRSVLANFRPYTRRFRILSSDIDYPTEDLEDSMRSFPDPGPGYWRLGLQPQWLDTGDNTTPEWRDGDIRLSLTHHAHFFEPYNRTIFNSYAIESQFSHLQDVSEVFIYMNDDFYMTSPLTPVTFYTHQYGFVLRIQSDITVAPDWPDNKRTKGEWRSMGVSNWLLSRRFGARRRPYIQHEAKSISFAILQELALVWPEAIAKTGMHAFRETEDGDGDFYQTFIFAHYLVERSREALLWTWVVGRIGGTDDSWGDREAERAWMEIGGARDGDGNKEVRVDSGLRDTLKANHIGNRLKDESFVGNHFKTEYHFSSLDGYAYNQYGRRGAGGWPGYDPEKFNTKDNYKRTCTIRRDECFGVTGLAGGPPTASAIFQHIAFEKPHCGDCLIVALVNASGRLGLSAVLPHPDRRSPGSNSPLSVDESSVVPHLPLVADWRDGRFALHDVMKDVPNTSVREWSMRIMQRYRYVIGAFSFSCGMLWPSVDYDLLIMRAPGGTPSMFEQLLNLQQVRGMLASVDRNQDVALLCINDDVTRDGAEISRYFRSWQDRRWSRAAAWESDVQQ</sequence>
<protein>
    <recommendedName>
        <fullName evidence="9">Stealth protein CR3 conserved region 3 domain-containing protein</fullName>
    </recommendedName>
</protein>
<keyword evidence="3" id="KW-0472">Membrane</keyword>
<dbReference type="Pfam" id="PF17101">
    <property type="entry name" value="Stealth_CR1"/>
    <property type="match status" value="1"/>
</dbReference>
<dbReference type="InterPro" id="IPR021520">
    <property type="entry name" value="Stealth_CR2"/>
</dbReference>
<comment type="caution">
    <text evidence="7">The sequence shown here is derived from an EMBL/GenBank/DDBJ whole genome shotgun (WGS) entry which is preliminary data.</text>
</comment>